<dbReference type="GO" id="GO:0004462">
    <property type="term" value="F:lactoylglutathione lyase activity"/>
    <property type="evidence" value="ECO:0007669"/>
    <property type="project" value="InterPro"/>
</dbReference>
<dbReference type="EMBL" id="AP025628">
    <property type="protein sequence ID" value="BDG62390.1"/>
    <property type="molecule type" value="Genomic_DNA"/>
</dbReference>
<dbReference type="KEGG" id="cmic:caldi_34800"/>
<sequence>MAMEAFSLPDGTRLGRVCLQVADIRRSLAFYRDVLDLRVLPPDGLAGRGSDPANSVVLGAGGEPLVVLAERPGAPPKPPRTTGLYHFALLLPHRRGLAAVLRRLVECGWPLEGFADHAVSEAVYLRDPDGNGIELYADRPRESWLRRGDELFMTTEPLDLHGLLAEAQSAAGLPPGTVLGHVHLQVADLDRAERFYHGLLGFDVTTRSYPGARFLAMGGYHHHLGLNVWAGIGAPAPPGEAAGLRFFEIVLPGAAVRDGLVDRLLRHRIGVESLPAGHFVRDPDGNGVVLTVR</sequence>
<gene>
    <name evidence="3" type="ORF">caldi_34800</name>
</gene>
<keyword evidence="4" id="KW-1185">Reference proteome</keyword>
<evidence type="ECO:0000256" key="1">
    <source>
        <dbReference type="ARBA" id="ARBA00022723"/>
    </source>
</evidence>
<evidence type="ECO:0000259" key="2">
    <source>
        <dbReference type="PROSITE" id="PS51819"/>
    </source>
</evidence>
<dbReference type="PANTHER" id="PTHR43279:SF1">
    <property type="entry name" value="CATECHOL-2,3-DIOXYGENASE"/>
    <property type="match status" value="1"/>
</dbReference>
<dbReference type="Pfam" id="PF00903">
    <property type="entry name" value="Glyoxalase"/>
    <property type="match status" value="2"/>
</dbReference>
<name>A0AA35G9N7_9FIRM</name>
<accession>A0AA35G9N7</accession>
<dbReference type="GO" id="GO:0046872">
    <property type="term" value="F:metal ion binding"/>
    <property type="evidence" value="ECO:0007669"/>
    <property type="project" value="UniProtKB-KW"/>
</dbReference>
<evidence type="ECO:0000313" key="4">
    <source>
        <dbReference type="Proteomes" id="UP001163687"/>
    </source>
</evidence>
<dbReference type="AlphaFoldDB" id="A0AA35G9N7"/>
<dbReference type="PROSITE" id="PS00934">
    <property type="entry name" value="GLYOXALASE_I_1"/>
    <property type="match status" value="1"/>
</dbReference>
<reference evidence="3" key="1">
    <citation type="submission" date="2022-03" db="EMBL/GenBank/DDBJ databases">
        <title>Complete genome sequence of Caldinitratiruptor microaerophilus.</title>
        <authorList>
            <person name="Mukaiyama R."/>
            <person name="Nishiyama T."/>
            <person name="Ueda K."/>
        </authorList>
    </citation>
    <scope>NUCLEOTIDE SEQUENCE</scope>
    <source>
        <strain evidence="3">JCM 16183</strain>
    </source>
</reference>
<evidence type="ECO:0000313" key="3">
    <source>
        <dbReference type="EMBL" id="BDG62390.1"/>
    </source>
</evidence>
<dbReference type="InterPro" id="IPR004360">
    <property type="entry name" value="Glyas_Fos-R_dOase_dom"/>
</dbReference>
<dbReference type="SUPFAM" id="SSF54593">
    <property type="entry name" value="Glyoxalase/Bleomycin resistance protein/Dihydroxybiphenyl dioxygenase"/>
    <property type="match status" value="2"/>
</dbReference>
<dbReference type="CDD" id="cd16359">
    <property type="entry name" value="VOC_BsCatE_like_C"/>
    <property type="match status" value="1"/>
</dbReference>
<feature type="domain" description="VOC" evidence="2">
    <location>
        <begin position="178"/>
        <end position="293"/>
    </location>
</feature>
<dbReference type="PROSITE" id="PS51819">
    <property type="entry name" value="VOC"/>
    <property type="match status" value="2"/>
</dbReference>
<dbReference type="InterPro" id="IPR037523">
    <property type="entry name" value="VOC_core"/>
</dbReference>
<feature type="domain" description="VOC" evidence="2">
    <location>
        <begin position="13"/>
        <end position="138"/>
    </location>
</feature>
<keyword evidence="1" id="KW-0479">Metal-binding</keyword>
<proteinExistence type="predicted"/>
<dbReference type="RefSeq" id="WP_264842978.1">
    <property type="nucleotide sequence ID" value="NZ_AP025628.1"/>
</dbReference>
<dbReference type="InterPro" id="IPR029068">
    <property type="entry name" value="Glyas_Bleomycin-R_OHBP_Dase"/>
</dbReference>
<dbReference type="PANTHER" id="PTHR43279">
    <property type="entry name" value="CATECHOL-2,3-DIOXYGENASE"/>
    <property type="match status" value="1"/>
</dbReference>
<protein>
    <submittedName>
        <fullName evidence="3">Glyoxalase</fullName>
    </submittedName>
</protein>
<dbReference type="InterPro" id="IPR018146">
    <property type="entry name" value="Glyoxalase_1_CS"/>
</dbReference>
<dbReference type="Gene3D" id="3.10.180.10">
    <property type="entry name" value="2,3-Dihydroxybiphenyl 1,2-Dioxygenase, domain 1"/>
    <property type="match status" value="2"/>
</dbReference>
<dbReference type="Proteomes" id="UP001163687">
    <property type="component" value="Chromosome"/>
</dbReference>
<organism evidence="3 4">
    <name type="scientific">Caldinitratiruptor microaerophilus</name>
    <dbReference type="NCBI Taxonomy" id="671077"/>
    <lineage>
        <taxon>Bacteria</taxon>
        <taxon>Bacillati</taxon>
        <taxon>Bacillota</taxon>
        <taxon>Clostridia</taxon>
        <taxon>Eubacteriales</taxon>
        <taxon>Symbiobacteriaceae</taxon>
        <taxon>Caldinitratiruptor</taxon>
    </lineage>
</organism>